<evidence type="ECO:0000256" key="2">
    <source>
        <dbReference type="ARBA" id="ARBA00022692"/>
    </source>
</evidence>
<dbReference type="InterPro" id="IPR017562">
    <property type="entry name" value="Cyt_c_biogenesis_CcsA"/>
</dbReference>
<dbReference type="InterPro" id="IPR002541">
    <property type="entry name" value="Cyt_c_assembly"/>
</dbReference>
<dbReference type="GO" id="GO:0020037">
    <property type="term" value="F:heme binding"/>
    <property type="evidence" value="ECO:0007669"/>
    <property type="project" value="InterPro"/>
</dbReference>
<dbReference type="EMBL" id="RKHO01000001">
    <property type="protein sequence ID" value="ROR91834.1"/>
    <property type="molecule type" value="Genomic_DNA"/>
</dbReference>
<keyword evidence="3" id="KW-0201">Cytochrome c-type biogenesis</keyword>
<feature type="transmembrane region" description="Helical" evidence="7">
    <location>
        <begin position="272"/>
        <end position="288"/>
    </location>
</feature>
<dbReference type="RefSeq" id="WP_123391446.1">
    <property type="nucleotide sequence ID" value="NZ_RKHO01000001.1"/>
</dbReference>
<reference evidence="9 10" key="1">
    <citation type="submission" date="2018-11" db="EMBL/GenBank/DDBJ databases">
        <title>Sequencing the genomes of 1000 actinobacteria strains.</title>
        <authorList>
            <person name="Klenk H.-P."/>
        </authorList>
    </citation>
    <scope>NUCLEOTIDE SEQUENCE [LARGE SCALE GENOMIC DNA]</scope>
    <source>
        <strain evidence="9 10">DSM 12652</strain>
    </source>
</reference>
<protein>
    <submittedName>
        <fullName evidence="9">Cytochrome c-type biogenesis protein CcsB</fullName>
    </submittedName>
</protein>
<dbReference type="GO" id="GO:0005886">
    <property type="term" value="C:plasma membrane"/>
    <property type="evidence" value="ECO:0007669"/>
    <property type="project" value="TreeGrafter"/>
</dbReference>
<evidence type="ECO:0000256" key="1">
    <source>
        <dbReference type="ARBA" id="ARBA00004141"/>
    </source>
</evidence>
<gene>
    <name evidence="9" type="ORF">EDD33_2711</name>
</gene>
<feature type="transmembrane region" description="Helical" evidence="7">
    <location>
        <begin position="240"/>
        <end position="260"/>
    </location>
</feature>
<name>A0A3N2CX95_9ACTN</name>
<feature type="domain" description="Cytochrome c assembly protein" evidence="8">
    <location>
        <begin position="113"/>
        <end position="319"/>
    </location>
</feature>
<dbReference type="OrthoDB" id="9814290at2"/>
<feature type="region of interest" description="Disordered" evidence="6">
    <location>
        <begin position="52"/>
        <end position="74"/>
    </location>
</feature>
<comment type="subcellular location">
    <subcellularLocation>
        <location evidence="1">Membrane</location>
        <topology evidence="1">Multi-pass membrane protein</topology>
    </subcellularLocation>
</comment>
<accession>A0A3N2CX95</accession>
<dbReference type="NCBIfam" id="TIGR03144">
    <property type="entry name" value="cytochr_II_ccsB"/>
    <property type="match status" value="1"/>
</dbReference>
<feature type="transmembrane region" description="Helical" evidence="7">
    <location>
        <begin position="300"/>
        <end position="321"/>
    </location>
</feature>
<dbReference type="Proteomes" id="UP000281738">
    <property type="component" value="Unassembled WGS sequence"/>
</dbReference>
<organism evidence="9 10">
    <name type="scientific">Nocardioides aurantiacus</name>
    <dbReference type="NCBI Taxonomy" id="86796"/>
    <lineage>
        <taxon>Bacteria</taxon>
        <taxon>Bacillati</taxon>
        <taxon>Actinomycetota</taxon>
        <taxon>Actinomycetes</taxon>
        <taxon>Propionibacteriales</taxon>
        <taxon>Nocardioidaceae</taxon>
        <taxon>Nocardioides</taxon>
    </lineage>
</organism>
<dbReference type="AlphaFoldDB" id="A0A3N2CX95"/>
<evidence type="ECO:0000256" key="5">
    <source>
        <dbReference type="ARBA" id="ARBA00023136"/>
    </source>
</evidence>
<sequence>MNTLQYELISNQAVAACGAAYFLALILNIAWWAATRREHASAPALEAATSGARAGIGSPPRPASPAPDTGPGARTAGRRIEHVGLAVTVAACVLHLAAVLTRALANDPVRVPWGNMYEFTLTSSFVAVLGFLVLYRRHQLSWLAPVVNGFAVVTLMINVLFLYEVPVSLQDSLQSPWLVIHVVAAVIATGAFTLGSMCSVLYLVKLRWLSHNSTGDERTGYLARVPDLVTLDRIAYRLHAFGFPIWTFAALISGPIWAYYAWGRYWGWDPKEVWAFITWVVYAGYLHARATAGWKGRNSAVIALVGLATLLFNFIGINFFFGNGSQHSYAAPALLPAAAAPASAGSGHG</sequence>
<evidence type="ECO:0000256" key="3">
    <source>
        <dbReference type="ARBA" id="ARBA00022748"/>
    </source>
</evidence>
<evidence type="ECO:0000259" key="8">
    <source>
        <dbReference type="Pfam" id="PF01578"/>
    </source>
</evidence>
<evidence type="ECO:0000313" key="9">
    <source>
        <dbReference type="EMBL" id="ROR91834.1"/>
    </source>
</evidence>
<dbReference type="PANTHER" id="PTHR30071:SF1">
    <property type="entry name" value="CYTOCHROME B_B6 PROTEIN-RELATED"/>
    <property type="match status" value="1"/>
</dbReference>
<keyword evidence="5 7" id="KW-0472">Membrane</keyword>
<evidence type="ECO:0000256" key="7">
    <source>
        <dbReference type="SAM" id="Phobius"/>
    </source>
</evidence>
<keyword evidence="2 7" id="KW-0812">Transmembrane</keyword>
<evidence type="ECO:0000256" key="4">
    <source>
        <dbReference type="ARBA" id="ARBA00022989"/>
    </source>
</evidence>
<comment type="caution">
    <text evidence="9">The sequence shown here is derived from an EMBL/GenBank/DDBJ whole genome shotgun (WGS) entry which is preliminary data.</text>
</comment>
<feature type="transmembrane region" description="Helical" evidence="7">
    <location>
        <begin position="116"/>
        <end position="135"/>
    </location>
</feature>
<evidence type="ECO:0000313" key="10">
    <source>
        <dbReference type="Proteomes" id="UP000281738"/>
    </source>
</evidence>
<feature type="transmembrane region" description="Helical" evidence="7">
    <location>
        <begin position="83"/>
        <end position="104"/>
    </location>
</feature>
<dbReference type="Pfam" id="PF01578">
    <property type="entry name" value="Cytochrom_C_asm"/>
    <property type="match status" value="1"/>
</dbReference>
<keyword evidence="10" id="KW-1185">Reference proteome</keyword>
<dbReference type="InterPro" id="IPR045062">
    <property type="entry name" value="Cyt_c_biogenesis_CcsA/CcmC"/>
</dbReference>
<evidence type="ECO:0000256" key="6">
    <source>
        <dbReference type="SAM" id="MobiDB-lite"/>
    </source>
</evidence>
<proteinExistence type="predicted"/>
<feature type="transmembrane region" description="Helical" evidence="7">
    <location>
        <begin position="12"/>
        <end position="34"/>
    </location>
</feature>
<keyword evidence="4 7" id="KW-1133">Transmembrane helix</keyword>
<dbReference type="GO" id="GO:0017004">
    <property type="term" value="P:cytochrome complex assembly"/>
    <property type="evidence" value="ECO:0007669"/>
    <property type="project" value="UniProtKB-KW"/>
</dbReference>
<feature type="transmembrane region" description="Helical" evidence="7">
    <location>
        <begin position="142"/>
        <end position="163"/>
    </location>
</feature>
<feature type="transmembrane region" description="Helical" evidence="7">
    <location>
        <begin position="178"/>
        <end position="204"/>
    </location>
</feature>
<dbReference type="PANTHER" id="PTHR30071">
    <property type="entry name" value="HEME EXPORTER PROTEIN C"/>
    <property type="match status" value="1"/>
</dbReference>